<reference evidence="2" key="1">
    <citation type="submission" date="2022-08" db="EMBL/GenBank/DDBJ databases">
        <authorList>
            <person name="Marques A."/>
        </authorList>
    </citation>
    <scope>NUCLEOTIDE SEQUENCE</scope>
    <source>
        <strain evidence="2">RhyPub2mFocal</strain>
        <tissue evidence="2">Leaves</tissue>
    </source>
</reference>
<accession>A0AAV8EJC0</accession>
<feature type="domain" description="F-box" evidence="1">
    <location>
        <begin position="67"/>
        <end position="106"/>
    </location>
</feature>
<gene>
    <name evidence="2" type="ORF">LUZ62_065560</name>
</gene>
<dbReference type="AlphaFoldDB" id="A0AAV8EJC0"/>
<dbReference type="Proteomes" id="UP001140206">
    <property type="component" value="Chromosome 3"/>
</dbReference>
<evidence type="ECO:0000313" key="3">
    <source>
        <dbReference type="Proteomes" id="UP001140206"/>
    </source>
</evidence>
<dbReference type="EMBL" id="JAMFTS010000003">
    <property type="protein sequence ID" value="KAJ4781303.1"/>
    <property type="molecule type" value="Genomic_DNA"/>
</dbReference>
<dbReference type="PANTHER" id="PTHR32278">
    <property type="entry name" value="F-BOX DOMAIN-CONTAINING PROTEIN"/>
    <property type="match status" value="1"/>
</dbReference>
<name>A0AAV8EJC0_9POAL</name>
<comment type="caution">
    <text evidence="2">The sequence shown here is derived from an EMBL/GenBank/DDBJ whole genome shotgun (WGS) entry which is preliminary data.</text>
</comment>
<evidence type="ECO:0000313" key="2">
    <source>
        <dbReference type="EMBL" id="KAJ4781303.1"/>
    </source>
</evidence>
<dbReference type="CDD" id="cd22162">
    <property type="entry name" value="F-box_AtSKIP3-like"/>
    <property type="match status" value="1"/>
</dbReference>
<evidence type="ECO:0000259" key="1">
    <source>
        <dbReference type="Pfam" id="PF00646"/>
    </source>
</evidence>
<organism evidence="2 3">
    <name type="scientific">Rhynchospora pubera</name>
    <dbReference type="NCBI Taxonomy" id="906938"/>
    <lineage>
        <taxon>Eukaryota</taxon>
        <taxon>Viridiplantae</taxon>
        <taxon>Streptophyta</taxon>
        <taxon>Embryophyta</taxon>
        <taxon>Tracheophyta</taxon>
        <taxon>Spermatophyta</taxon>
        <taxon>Magnoliopsida</taxon>
        <taxon>Liliopsida</taxon>
        <taxon>Poales</taxon>
        <taxon>Cyperaceae</taxon>
        <taxon>Cyperoideae</taxon>
        <taxon>Rhynchosporeae</taxon>
        <taxon>Rhynchospora</taxon>
    </lineage>
</organism>
<proteinExistence type="predicted"/>
<dbReference type="SUPFAM" id="SSF81383">
    <property type="entry name" value="F-box domain"/>
    <property type="match status" value="1"/>
</dbReference>
<sequence length="263" mass="29877">MHGELAICTSRVLRKKGILARRERLRVQLKKTLARKFAKWITSMREDKMKKEIDGKSTLKSKGDLTLLHEDCFAHVISFTSPRNACILSLVSSSFRAGVDSDATWKHFLPSDYASLLSRAVHPVQYASLKDLFLQLCDRPVLIDGGKLSFGLNKSTGAKCFTIPAYEMDLPEYKDSTNIDWELVSRVLSPPDKERTMSYYANHTDWEFVSLSNSRFHKGVKLTAHLHVGHNALSGRIESKLLSSHTTYASYLIYRDNNHNDVK</sequence>
<dbReference type="Pfam" id="PF00646">
    <property type="entry name" value="F-box"/>
    <property type="match status" value="1"/>
</dbReference>
<dbReference type="PANTHER" id="PTHR32278:SF111">
    <property type="entry name" value="F-BOX PROTEIN PP2-B12-RELATED"/>
    <property type="match status" value="1"/>
</dbReference>
<dbReference type="InterPro" id="IPR001810">
    <property type="entry name" value="F-box_dom"/>
</dbReference>
<keyword evidence="3" id="KW-1185">Reference proteome</keyword>
<protein>
    <submittedName>
        <fullName evidence="2">F-box protein</fullName>
    </submittedName>
</protein>
<dbReference type="InterPro" id="IPR036047">
    <property type="entry name" value="F-box-like_dom_sf"/>
</dbReference>